<evidence type="ECO:0000313" key="5">
    <source>
        <dbReference type="Proteomes" id="UP000886595"/>
    </source>
</evidence>
<dbReference type="Proteomes" id="UP000886595">
    <property type="component" value="Unassembled WGS sequence"/>
</dbReference>
<dbReference type="PANTHER" id="PTHR47584">
    <property type="match status" value="1"/>
</dbReference>
<comment type="caution">
    <text evidence="4">The sequence shown here is derived from an EMBL/GenBank/DDBJ whole genome shotgun (WGS) entry which is preliminary data.</text>
</comment>
<feature type="domain" description="Myb/SANT-like" evidence="3">
    <location>
        <begin position="107"/>
        <end position="154"/>
    </location>
</feature>
<feature type="signal peptide" evidence="2">
    <location>
        <begin position="1"/>
        <end position="26"/>
    </location>
</feature>
<evidence type="ECO:0000313" key="4">
    <source>
        <dbReference type="EMBL" id="KAG2313374.1"/>
    </source>
</evidence>
<feature type="region of interest" description="Disordered" evidence="1">
    <location>
        <begin position="215"/>
        <end position="256"/>
    </location>
</feature>
<dbReference type="AlphaFoldDB" id="A0A8X8AUB2"/>
<keyword evidence="5" id="KW-1185">Reference proteome</keyword>
<evidence type="ECO:0000256" key="1">
    <source>
        <dbReference type="SAM" id="MobiDB-lite"/>
    </source>
</evidence>
<feature type="compositionally biased region" description="Polar residues" evidence="1">
    <location>
        <begin position="222"/>
        <end position="231"/>
    </location>
</feature>
<organism evidence="4 5">
    <name type="scientific">Brassica carinata</name>
    <name type="common">Ethiopian mustard</name>
    <name type="synonym">Abyssinian cabbage</name>
    <dbReference type="NCBI Taxonomy" id="52824"/>
    <lineage>
        <taxon>Eukaryota</taxon>
        <taxon>Viridiplantae</taxon>
        <taxon>Streptophyta</taxon>
        <taxon>Embryophyta</taxon>
        <taxon>Tracheophyta</taxon>
        <taxon>Spermatophyta</taxon>
        <taxon>Magnoliopsida</taxon>
        <taxon>eudicotyledons</taxon>
        <taxon>Gunneridae</taxon>
        <taxon>Pentapetalae</taxon>
        <taxon>rosids</taxon>
        <taxon>malvids</taxon>
        <taxon>Brassicales</taxon>
        <taxon>Brassicaceae</taxon>
        <taxon>Brassiceae</taxon>
        <taxon>Brassica</taxon>
    </lineage>
</organism>
<feature type="chain" id="PRO_5036469147" description="Myb/SANT-like domain-containing protein" evidence="2">
    <location>
        <begin position="27"/>
        <end position="350"/>
    </location>
</feature>
<protein>
    <recommendedName>
        <fullName evidence="3">Myb/SANT-like domain-containing protein</fullName>
    </recommendedName>
</protein>
<dbReference type="OrthoDB" id="1922544at2759"/>
<dbReference type="EMBL" id="JAAMPC010000005">
    <property type="protein sequence ID" value="KAG2313374.1"/>
    <property type="molecule type" value="Genomic_DNA"/>
</dbReference>
<accession>A0A8X8AUB2</accession>
<sequence length="350" mass="39187">MIGSFLTRPLMILVAALTILERVGDALFPGKLDLIEWCLDMHILLTGASKRSNETSLRFISSSSGASIEWCLDMHILLTGASKRSNETSLRFISSSSGASIEENKATHDDRKTWLSIRNEFNHQTGLNYNNNQLRKHLNVLRQRYDSVKSSQLHNQLVMEDAGCILGLDLWEDFGMQPRSEPVKVKDCPIYEQLSTIYGDVSSEGMYAQSSHFEGLEEPMPNHNTSESLPTPNVDRKRKREADSKSSSLPPSQIDPAVMESMAGALSDMVTSLRSRMGGLETEEEDDRFSIANCISTLDEIENVDEGVYFAALDLFESPGLRETFMSLKANKLRLTWLQVKCRKLTPSVA</sequence>
<reference evidence="4 5" key="1">
    <citation type="submission" date="2020-02" db="EMBL/GenBank/DDBJ databases">
        <authorList>
            <person name="Ma Q."/>
            <person name="Huang Y."/>
            <person name="Song X."/>
            <person name="Pei D."/>
        </authorList>
    </citation>
    <scope>NUCLEOTIDE SEQUENCE [LARGE SCALE GENOMIC DNA]</scope>
    <source>
        <strain evidence="4">Sxm20200214</strain>
        <tissue evidence="4">Leaf</tissue>
    </source>
</reference>
<keyword evidence="2" id="KW-0732">Signal</keyword>
<evidence type="ECO:0000256" key="2">
    <source>
        <dbReference type="SAM" id="SignalP"/>
    </source>
</evidence>
<name>A0A8X8AUB2_BRACI</name>
<dbReference type="InterPro" id="IPR045026">
    <property type="entry name" value="LIMYB"/>
</dbReference>
<dbReference type="PANTHER" id="PTHR47584:SF2">
    <property type="entry name" value="L10-INTERACTING MYB DOMAIN-CONTAINING PROTEIN-LIKE"/>
    <property type="match status" value="1"/>
</dbReference>
<dbReference type="Pfam" id="PF12776">
    <property type="entry name" value="Myb_DNA-bind_3"/>
    <property type="match status" value="1"/>
</dbReference>
<gene>
    <name evidence="4" type="ORF">Bca52824_024931</name>
</gene>
<dbReference type="InterPro" id="IPR024752">
    <property type="entry name" value="Myb/SANT-like_dom"/>
</dbReference>
<proteinExistence type="predicted"/>
<evidence type="ECO:0000259" key="3">
    <source>
        <dbReference type="Pfam" id="PF12776"/>
    </source>
</evidence>